<feature type="non-terminal residue" evidence="2">
    <location>
        <position position="1"/>
    </location>
</feature>
<dbReference type="AlphaFoldDB" id="A0A6J4JBG3"/>
<evidence type="ECO:0000256" key="1">
    <source>
        <dbReference type="SAM" id="MobiDB-lite"/>
    </source>
</evidence>
<protein>
    <submittedName>
        <fullName evidence="2">Uncharacterized protein</fullName>
    </submittedName>
</protein>
<name>A0A6J4JBG3_9ACTN</name>
<feature type="non-terminal residue" evidence="2">
    <location>
        <position position="51"/>
    </location>
</feature>
<gene>
    <name evidence="2" type="ORF">AVDCRST_MAG76-3488</name>
</gene>
<accession>A0A6J4JBG3</accession>
<organism evidence="2">
    <name type="scientific">uncultured Acidimicrobiales bacterium</name>
    <dbReference type="NCBI Taxonomy" id="310071"/>
    <lineage>
        <taxon>Bacteria</taxon>
        <taxon>Bacillati</taxon>
        <taxon>Actinomycetota</taxon>
        <taxon>Acidimicrobiia</taxon>
        <taxon>Acidimicrobiales</taxon>
        <taxon>environmental samples</taxon>
    </lineage>
</organism>
<dbReference type="EMBL" id="CADCSZ010000207">
    <property type="protein sequence ID" value="CAA9273071.1"/>
    <property type="molecule type" value="Genomic_DNA"/>
</dbReference>
<feature type="region of interest" description="Disordered" evidence="1">
    <location>
        <begin position="1"/>
        <end position="51"/>
    </location>
</feature>
<proteinExistence type="predicted"/>
<sequence length="51" mass="5146">RHRHSRGRPGHPGDRPRGGGRHAGLRRPGLPDPGSAPSPALGLPASGCGPV</sequence>
<reference evidence="2" key="1">
    <citation type="submission" date="2020-02" db="EMBL/GenBank/DDBJ databases">
        <authorList>
            <person name="Meier V. D."/>
        </authorList>
    </citation>
    <scope>NUCLEOTIDE SEQUENCE</scope>
    <source>
        <strain evidence="2">AVDCRST_MAG76</strain>
    </source>
</reference>
<evidence type="ECO:0000313" key="2">
    <source>
        <dbReference type="EMBL" id="CAA9273071.1"/>
    </source>
</evidence>